<protein>
    <recommendedName>
        <fullName evidence="11">Sensory histidine kinase/phosphatase NtrB</fullName>
        <ecNumber evidence="2">2.7.13.3</ecNumber>
    </recommendedName>
    <alternativeName>
        <fullName evidence="12">Nitrogen regulation protein NR(II)</fullName>
    </alternativeName>
    <alternativeName>
        <fullName evidence="13">Nitrogen regulator II</fullName>
    </alternativeName>
</protein>
<evidence type="ECO:0000256" key="9">
    <source>
        <dbReference type="ARBA" id="ARBA00023231"/>
    </source>
</evidence>
<evidence type="ECO:0000256" key="5">
    <source>
        <dbReference type="ARBA" id="ARBA00022741"/>
    </source>
</evidence>
<dbReference type="STRING" id="767434.Fraau_3257"/>
<dbReference type="EMBL" id="CP003350">
    <property type="protein sequence ID" value="AFC87580.1"/>
    <property type="molecule type" value="Genomic_DNA"/>
</dbReference>
<dbReference type="OrthoDB" id="9789238at2"/>
<evidence type="ECO:0000256" key="6">
    <source>
        <dbReference type="ARBA" id="ARBA00022777"/>
    </source>
</evidence>
<evidence type="ECO:0000256" key="1">
    <source>
        <dbReference type="ARBA" id="ARBA00000085"/>
    </source>
</evidence>
<dbReference type="Proteomes" id="UP000005234">
    <property type="component" value="Chromosome"/>
</dbReference>
<name>H8L272_FRAAD</name>
<dbReference type="GO" id="GO:0005524">
    <property type="term" value="F:ATP binding"/>
    <property type="evidence" value="ECO:0007669"/>
    <property type="project" value="UniProtKB-KW"/>
</dbReference>
<accession>H8L272</accession>
<dbReference type="InterPro" id="IPR013656">
    <property type="entry name" value="PAS_4"/>
</dbReference>
<comment type="function">
    <text evidence="10">Member of the two-component regulatory system NtrB/NtrC, which controls expression of the nitrogen-regulated (ntr) genes in response to nitrogen limitation. Under conditions of nitrogen limitation, NtrB autophosphorylates and transfers the phosphoryl group to NtrC. In the presence of nitrogen, acts as a phosphatase that dephosphorylates and inactivates NtrC.</text>
</comment>
<dbReference type="RefSeq" id="WP_014404582.1">
    <property type="nucleotide sequence ID" value="NC_017033.1"/>
</dbReference>
<keyword evidence="3" id="KW-0597">Phosphoprotein</keyword>
<keyword evidence="5" id="KW-0547">Nucleotide-binding</keyword>
<dbReference type="InterPro" id="IPR036097">
    <property type="entry name" value="HisK_dim/P_sf"/>
</dbReference>
<dbReference type="InterPro" id="IPR004358">
    <property type="entry name" value="Sig_transdc_His_kin-like_C"/>
</dbReference>
<dbReference type="SUPFAM" id="SSF47384">
    <property type="entry name" value="Homodimeric domain of signal transducing histidine kinase"/>
    <property type="match status" value="1"/>
</dbReference>
<dbReference type="SUPFAM" id="SSF55874">
    <property type="entry name" value="ATPase domain of HSP90 chaperone/DNA topoisomerase II/histidine kinase"/>
    <property type="match status" value="1"/>
</dbReference>
<dbReference type="Gene3D" id="3.30.565.10">
    <property type="entry name" value="Histidine kinase-like ATPase, C-terminal domain"/>
    <property type="match status" value="1"/>
</dbReference>
<dbReference type="EC" id="2.7.13.3" evidence="2"/>
<dbReference type="InterPro" id="IPR035965">
    <property type="entry name" value="PAS-like_dom_sf"/>
</dbReference>
<evidence type="ECO:0000256" key="4">
    <source>
        <dbReference type="ARBA" id="ARBA00022679"/>
    </source>
</evidence>
<dbReference type="PANTHER" id="PTHR43065:SF16">
    <property type="entry name" value="SENSORY HISTIDINE KINASE_PHOSPHATASE NTRB"/>
    <property type="match status" value="1"/>
</dbReference>
<evidence type="ECO:0000256" key="10">
    <source>
        <dbReference type="ARBA" id="ARBA00037696"/>
    </source>
</evidence>
<evidence type="ECO:0000313" key="15">
    <source>
        <dbReference type="EMBL" id="AFC87580.1"/>
    </source>
</evidence>
<keyword evidence="9" id="KW-0535">Nitrogen fixation</keyword>
<evidence type="ECO:0000256" key="8">
    <source>
        <dbReference type="ARBA" id="ARBA00023012"/>
    </source>
</evidence>
<dbReference type="eggNOG" id="COG3852">
    <property type="taxonomic scope" value="Bacteria"/>
</dbReference>
<keyword evidence="8" id="KW-0902">Two-component regulatory system</keyword>
<sequence>MTAEFWPQWMDQMSTGLARLDGGLCLSWVNTAFAEMFEVGPRRVLGLPLSAVLPDERVLQQVRRVHREQRSARLWAVALPSAHGLWRSVDIAVQCGSDAALYLEIHGLHEVAPAATPLSATLRGFAHEVKNPLAGLRGAAQLLARRVSDDQLRELAELVIAEADRLAGLANRLLQHDEGAVRIGPVNVHQLLERLRGLVLAQDPAMQVRYDFDPSLPDTFGDADRLLQLLLNLARNATTAGAGQLILRTRMEHRVRIGERQLGGCLRLDMVDDGPGVPAALRHTLFEPLVSGHAEGTGLGLALCREIAREHGGELRYRSRPGETVFSLYLPRTELHDDPANESMA</sequence>
<keyword evidence="7" id="KW-0067">ATP-binding</keyword>
<dbReference type="SUPFAM" id="SSF55785">
    <property type="entry name" value="PYP-like sensor domain (PAS domain)"/>
    <property type="match status" value="1"/>
</dbReference>
<proteinExistence type="predicted"/>
<dbReference type="Pfam" id="PF08448">
    <property type="entry name" value="PAS_4"/>
    <property type="match status" value="1"/>
</dbReference>
<evidence type="ECO:0000256" key="3">
    <source>
        <dbReference type="ARBA" id="ARBA00022553"/>
    </source>
</evidence>
<dbReference type="CDD" id="cd00082">
    <property type="entry name" value="HisKA"/>
    <property type="match status" value="1"/>
</dbReference>
<dbReference type="AlphaFoldDB" id="H8L272"/>
<dbReference type="Pfam" id="PF02518">
    <property type="entry name" value="HATPase_c"/>
    <property type="match status" value="1"/>
</dbReference>
<organism evidence="15 16">
    <name type="scientific">Frateuria aurantia (strain ATCC 33424 / DSM 6220 / KCTC 2777 / LMG 1558 / NBRC 3245 / NCIMB 13370)</name>
    <name type="common">Acetobacter aurantius</name>
    <dbReference type="NCBI Taxonomy" id="767434"/>
    <lineage>
        <taxon>Bacteria</taxon>
        <taxon>Pseudomonadati</taxon>
        <taxon>Pseudomonadota</taxon>
        <taxon>Gammaproteobacteria</taxon>
        <taxon>Lysobacterales</taxon>
        <taxon>Rhodanobacteraceae</taxon>
        <taxon>Frateuria</taxon>
    </lineage>
</organism>
<evidence type="ECO:0000256" key="7">
    <source>
        <dbReference type="ARBA" id="ARBA00022840"/>
    </source>
</evidence>
<dbReference type="InterPro" id="IPR005467">
    <property type="entry name" value="His_kinase_dom"/>
</dbReference>
<evidence type="ECO:0000256" key="12">
    <source>
        <dbReference type="ARBA" id="ARBA00042313"/>
    </source>
</evidence>
<dbReference type="InterPro" id="IPR003661">
    <property type="entry name" value="HisK_dim/P_dom"/>
</dbReference>
<dbReference type="KEGG" id="fau:Fraau_3257"/>
<dbReference type="InterPro" id="IPR036890">
    <property type="entry name" value="HATPase_C_sf"/>
</dbReference>
<dbReference type="Gene3D" id="3.30.450.20">
    <property type="entry name" value="PAS domain"/>
    <property type="match status" value="1"/>
</dbReference>
<comment type="catalytic activity">
    <reaction evidence="1">
        <text>ATP + protein L-histidine = ADP + protein N-phospho-L-histidine.</text>
        <dbReference type="EC" id="2.7.13.3"/>
    </reaction>
</comment>
<gene>
    <name evidence="15" type="ordered locus">Fraau_3257</name>
</gene>
<dbReference type="HOGENOM" id="CLU_000445_114_39_6"/>
<evidence type="ECO:0000259" key="14">
    <source>
        <dbReference type="PROSITE" id="PS50109"/>
    </source>
</evidence>
<dbReference type="SMART" id="SM00387">
    <property type="entry name" value="HATPase_c"/>
    <property type="match status" value="1"/>
</dbReference>
<evidence type="ECO:0000256" key="11">
    <source>
        <dbReference type="ARBA" id="ARBA00039567"/>
    </source>
</evidence>
<dbReference type="InterPro" id="IPR003594">
    <property type="entry name" value="HATPase_dom"/>
</dbReference>
<dbReference type="PANTHER" id="PTHR43065">
    <property type="entry name" value="SENSOR HISTIDINE KINASE"/>
    <property type="match status" value="1"/>
</dbReference>
<feature type="domain" description="Histidine kinase" evidence="14">
    <location>
        <begin position="124"/>
        <end position="334"/>
    </location>
</feature>
<dbReference type="PROSITE" id="PS50109">
    <property type="entry name" value="HIS_KIN"/>
    <property type="match status" value="1"/>
</dbReference>
<keyword evidence="4" id="KW-0808">Transferase</keyword>
<dbReference type="PRINTS" id="PR00344">
    <property type="entry name" value="BCTRLSENSOR"/>
</dbReference>
<dbReference type="Gene3D" id="1.10.287.130">
    <property type="match status" value="1"/>
</dbReference>
<dbReference type="InterPro" id="IPR000014">
    <property type="entry name" value="PAS"/>
</dbReference>
<reference evidence="15" key="1">
    <citation type="submission" date="2012-02" db="EMBL/GenBank/DDBJ databases">
        <title>The complete genome of Frateuria aurantia DSM 6220.</title>
        <authorList>
            <consortium name="US DOE Joint Genome Institute (JGI-PGF)"/>
            <person name="Lucas S."/>
            <person name="Copeland A."/>
            <person name="Lapidus A."/>
            <person name="Glavina del Rio T."/>
            <person name="Dalin E."/>
            <person name="Tice H."/>
            <person name="Bruce D."/>
            <person name="Goodwin L."/>
            <person name="Pitluck S."/>
            <person name="Peters L."/>
            <person name="Ovchinnikova G."/>
            <person name="Teshima H."/>
            <person name="Kyrpides N."/>
            <person name="Mavromatis K."/>
            <person name="Ivanova N."/>
            <person name="Brettin T."/>
            <person name="Detter J.C."/>
            <person name="Han C."/>
            <person name="Larimer F."/>
            <person name="Land M."/>
            <person name="Hauser L."/>
            <person name="Markowitz V."/>
            <person name="Cheng J.-F."/>
            <person name="Hugenholtz P."/>
            <person name="Woyke T."/>
            <person name="Wu D."/>
            <person name="Brambilla E."/>
            <person name="Klenk H.-P."/>
            <person name="Eisen J.A."/>
        </authorList>
    </citation>
    <scope>NUCLEOTIDE SEQUENCE</scope>
    <source>
        <strain evidence="15">DSM 6220</strain>
    </source>
</reference>
<dbReference type="SMART" id="SM00091">
    <property type="entry name" value="PAS"/>
    <property type="match status" value="1"/>
</dbReference>
<dbReference type="SMART" id="SM00388">
    <property type="entry name" value="HisKA"/>
    <property type="match status" value="1"/>
</dbReference>
<evidence type="ECO:0000313" key="16">
    <source>
        <dbReference type="Proteomes" id="UP000005234"/>
    </source>
</evidence>
<dbReference type="GO" id="GO:0000155">
    <property type="term" value="F:phosphorelay sensor kinase activity"/>
    <property type="evidence" value="ECO:0007669"/>
    <property type="project" value="InterPro"/>
</dbReference>
<keyword evidence="6 15" id="KW-0418">Kinase</keyword>
<dbReference type="Pfam" id="PF00512">
    <property type="entry name" value="HisKA"/>
    <property type="match status" value="1"/>
</dbReference>
<evidence type="ECO:0000256" key="2">
    <source>
        <dbReference type="ARBA" id="ARBA00012438"/>
    </source>
</evidence>
<keyword evidence="16" id="KW-1185">Reference proteome</keyword>
<evidence type="ECO:0000256" key="13">
    <source>
        <dbReference type="ARBA" id="ARBA00043094"/>
    </source>
</evidence>